<name>A0A8H3M7Y4_9GLOM</name>
<comment type="caution">
    <text evidence="1">The sequence shown here is derived from an EMBL/GenBank/DDBJ whole genome shotgun (WGS) entry which is preliminary data.</text>
</comment>
<reference evidence="1" key="1">
    <citation type="submission" date="2019-10" db="EMBL/GenBank/DDBJ databases">
        <title>Conservation and host-specific expression of non-tandemly repeated heterogenous ribosome RNA gene in arbuscular mycorrhizal fungi.</title>
        <authorList>
            <person name="Maeda T."/>
            <person name="Kobayashi Y."/>
            <person name="Nakagawa T."/>
            <person name="Ezawa T."/>
            <person name="Yamaguchi K."/>
            <person name="Bino T."/>
            <person name="Nishimoto Y."/>
            <person name="Shigenobu S."/>
            <person name="Kawaguchi M."/>
        </authorList>
    </citation>
    <scope>NUCLEOTIDE SEQUENCE</scope>
    <source>
        <strain evidence="1">HR1</strain>
    </source>
</reference>
<dbReference type="Proteomes" id="UP000615446">
    <property type="component" value="Unassembled WGS sequence"/>
</dbReference>
<gene>
    <name evidence="1" type="ORF">RCL2_002726900</name>
</gene>
<evidence type="ECO:0000313" key="1">
    <source>
        <dbReference type="EMBL" id="GET00825.1"/>
    </source>
</evidence>
<organism evidence="1 2">
    <name type="scientific">Rhizophagus clarus</name>
    <dbReference type="NCBI Taxonomy" id="94130"/>
    <lineage>
        <taxon>Eukaryota</taxon>
        <taxon>Fungi</taxon>
        <taxon>Fungi incertae sedis</taxon>
        <taxon>Mucoromycota</taxon>
        <taxon>Glomeromycotina</taxon>
        <taxon>Glomeromycetes</taxon>
        <taxon>Glomerales</taxon>
        <taxon>Glomeraceae</taxon>
        <taxon>Rhizophagus</taxon>
    </lineage>
</organism>
<dbReference type="EMBL" id="BLAL01000291">
    <property type="protein sequence ID" value="GET00825.1"/>
    <property type="molecule type" value="Genomic_DNA"/>
</dbReference>
<sequence>MLLCKNQFITSKNTKQELWEKFHEKYPNEVKRTTFYKHLQESIIRSRREVKMISEREYESHLTVIESLEIKPDWVTFLSDNDSHYHNADLMLILEHWSEWDCGTSVAYLESERKENQDEKEKFIPENSNWYEWFWPTEGQVLNHTFDFALPSEWALKENQKFGKKEGAQEMHNELKGLVEERVLEEKEIPKISTISNWIA</sequence>
<dbReference type="AlphaFoldDB" id="A0A8H3M7Y4"/>
<protein>
    <submittedName>
        <fullName evidence="1">Uncharacterized protein</fullName>
    </submittedName>
</protein>
<evidence type="ECO:0000313" key="2">
    <source>
        <dbReference type="Proteomes" id="UP000615446"/>
    </source>
</evidence>
<proteinExistence type="predicted"/>
<accession>A0A8H3M7Y4</accession>